<proteinExistence type="predicted"/>
<keyword evidence="4 9" id="KW-0547">Nucleotide-binding</keyword>
<dbReference type="InterPro" id="IPR011009">
    <property type="entry name" value="Kinase-like_dom_sf"/>
</dbReference>
<dbReference type="EC" id="2.7.11.1" evidence="1"/>
<keyword evidence="6 9" id="KW-0067">ATP-binding</keyword>
<evidence type="ECO:0000313" key="15">
    <source>
        <dbReference type="Proteomes" id="UP001501510"/>
    </source>
</evidence>
<evidence type="ECO:0000256" key="4">
    <source>
        <dbReference type="ARBA" id="ARBA00022741"/>
    </source>
</evidence>
<dbReference type="Gene3D" id="3.30.200.20">
    <property type="entry name" value="Phosphorylase Kinase, domain 1"/>
    <property type="match status" value="1"/>
</dbReference>
<dbReference type="Gene3D" id="1.10.510.10">
    <property type="entry name" value="Transferase(Phosphotransferase) domain 1"/>
    <property type="match status" value="1"/>
</dbReference>
<dbReference type="InterPro" id="IPR008271">
    <property type="entry name" value="Ser/Thr_kinase_AS"/>
</dbReference>
<feature type="transmembrane region" description="Helical" evidence="11">
    <location>
        <begin position="333"/>
        <end position="354"/>
    </location>
</feature>
<comment type="caution">
    <text evidence="14">The sequence shown here is derived from an EMBL/GenBank/DDBJ whole genome shotgun (WGS) entry which is preliminary data.</text>
</comment>
<evidence type="ECO:0000256" key="11">
    <source>
        <dbReference type="SAM" id="Phobius"/>
    </source>
</evidence>
<evidence type="ECO:0000256" key="1">
    <source>
        <dbReference type="ARBA" id="ARBA00012513"/>
    </source>
</evidence>
<keyword evidence="3" id="KW-0808">Transferase</keyword>
<dbReference type="SUPFAM" id="SSF54184">
    <property type="entry name" value="Penicillin-binding protein 2x (pbp-2x), c-terminal domain"/>
    <property type="match status" value="1"/>
</dbReference>
<dbReference type="PROSITE" id="PS00107">
    <property type="entry name" value="PROTEIN_KINASE_ATP"/>
    <property type="match status" value="1"/>
</dbReference>
<dbReference type="PANTHER" id="PTHR43289:SF34">
    <property type="entry name" value="SERINE_THREONINE-PROTEIN KINASE YBDM-RELATED"/>
    <property type="match status" value="1"/>
</dbReference>
<dbReference type="PANTHER" id="PTHR43289">
    <property type="entry name" value="MITOGEN-ACTIVATED PROTEIN KINASE KINASE KINASE 20-RELATED"/>
    <property type="match status" value="1"/>
</dbReference>
<dbReference type="GO" id="GO:0016301">
    <property type="term" value="F:kinase activity"/>
    <property type="evidence" value="ECO:0007669"/>
    <property type="project" value="UniProtKB-KW"/>
</dbReference>
<evidence type="ECO:0000256" key="8">
    <source>
        <dbReference type="ARBA" id="ARBA00048679"/>
    </source>
</evidence>
<accession>A0ABN1JBA3</accession>
<dbReference type="CDD" id="cd14014">
    <property type="entry name" value="STKc_PknB_like"/>
    <property type="match status" value="1"/>
</dbReference>
<feature type="compositionally biased region" description="Low complexity" evidence="10">
    <location>
        <begin position="585"/>
        <end position="600"/>
    </location>
</feature>
<dbReference type="NCBIfam" id="NF033483">
    <property type="entry name" value="PknB_PASTA_kin"/>
    <property type="match status" value="1"/>
</dbReference>
<dbReference type="SMART" id="SM00740">
    <property type="entry name" value="PASTA"/>
    <property type="match status" value="2"/>
</dbReference>
<protein>
    <recommendedName>
        <fullName evidence="1">non-specific serine/threonine protein kinase</fullName>
        <ecNumber evidence="1">2.7.11.1</ecNumber>
    </recommendedName>
</protein>
<dbReference type="Pfam" id="PF03793">
    <property type="entry name" value="PASTA"/>
    <property type="match status" value="2"/>
</dbReference>
<dbReference type="Gene3D" id="3.30.10.20">
    <property type="match status" value="2"/>
</dbReference>
<feature type="domain" description="PASTA" evidence="13">
    <location>
        <begin position="427"/>
        <end position="492"/>
    </location>
</feature>
<dbReference type="SMART" id="SM00220">
    <property type="entry name" value="S_TKc"/>
    <property type="match status" value="1"/>
</dbReference>
<dbReference type="PROSITE" id="PS00108">
    <property type="entry name" value="PROTEIN_KINASE_ST"/>
    <property type="match status" value="1"/>
</dbReference>
<organism evidence="14 15">
    <name type="scientific">Clostridium oceanicum</name>
    <dbReference type="NCBI Taxonomy" id="1543"/>
    <lineage>
        <taxon>Bacteria</taxon>
        <taxon>Bacillati</taxon>
        <taxon>Bacillota</taxon>
        <taxon>Clostridia</taxon>
        <taxon>Eubacteriales</taxon>
        <taxon>Clostridiaceae</taxon>
        <taxon>Clostridium</taxon>
    </lineage>
</organism>
<dbReference type="InterPro" id="IPR017441">
    <property type="entry name" value="Protein_kinase_ATP_BS"/>
</dbReference>
<dbReference type="PROSITE" id="PS50011">
    <property type="entry name" value="PROTEIN_KINASE_DOM"/>
    <property type="match status" value="1"/>
</dbReference>
<evidence type="ECO:0000256" key="2">
    <source>
        <dbReference type="ARBA" id="ARBA00022527"/>
    </source>
</evidence>
<feature type="region of interest" description="Disordered" evidence="10">
    <location>
        <begin position="300"/>
        <end position="323"/>
    </location>
</feature>
<dbReference type="SUPFAM" id="SSF56112">
    <property type="entry name" value="Protein kinase-like (PK-like)"/>
    <property type="match status" value="1"/>
</dbReference>
<dbReference type="CDD" id="cd06577">
    <property type="entry name" value="PASTA_pknB"/>
    <property type="match status" value="2"/>
</dbReference>
<feature type="compositionally biased region" description="Basic and acidic residues" evidence="10">
    <location>
        <begin position="494"/>
        <end position="577"/>
    </location>
</feature>
<dbReference type="RefSeq" id="WP_343758985.1">
    <property type="nucleotide sequence ID" value="NZ_BAAACG010000006.1"/>
</dbReference>
<dbReference type="InterPro" id="IPR005543">
    <property type="entry name" value="PASTA_dom"/>
</dbReference>
<dbReference type="EMBL" id="BAAACG010000006">
    <property type="protein sequence ID" value="GAA0734714.1"/>
    <property type="molecule type" value="Genomic_DNA"/>
</dbReference>
<reference evidence="14 15" key="1">
    <citation type="journal article" date="2019" name="Int. J. Syst. Evol. Microbiol.">
        <title>The Global Catalogue of Microorganisms (GCM) 10K type strain sequencing project: providing services to taxonomists for standard genome sequencing and annotation.</title>
        <authorList>
            <consortium name="The Broad Institute Genomics Platform"/>
            <consortium name="The Broad Institute Genome Sequencing Center for Infectious Disease"/>
            <person name="Wu L."/>
            <person name="Ma J."/>
        </authorList>
    </citation>
    <scope>NUCLEOTIDE SEQUENCE [LARGE SCALE GENOMIC DNA]</scope>
    <source>
        <strain evidence="14 15">JCM 1407</strain>
    </source>
</reference>
<feature type="compositionally biased region" description="Acidic residues" evidence="10">
    <location>
        <begin position="302"/>
        <end position="318"/>
    </location>
</feature>
<sequence length="600" mass="66969">MIGKMLGDRYELLEKIGEGGMAVVYKAKCHYLNRFVAIKILKDQFCNDKEFVEKFKREATSVASLGDNNIVNIYDVGSEEDIHYIVMEYVKGKTLKELIDEKGKLNNNEALSLSIQIANALVCAHKNNIVHRDIKPHNILLTEENIVKVTDFGIAKASGSATITNSSKVMGSAHYFSPEQAKGSFVDFKTDIYSLGIVMYEMLTGKVPFDAESAVSVALKHIQDAPTAPKDLNKDIPDSLNNLILKCLEKDPIRRYQSVKELSEDLTKIKNNEDVNINNMMENDMTRVLDTDLVNDKLKEDSDLEDEDDFEEDEEDFEEKPKRKRSKKINNKLIIGAIAVLVIVIGSVAAFFSFGKSDAGDKVEVPNIVGMTKEDAEKALKEKNLKLTVAQKVKSDKKEGTIVESYPPSGTKVKKDSEVRVSISGGKILTVPDLKGMDLQSAKDLINNSDLKVGDVSREYSDSVPEGNIISQSLNTGEEVKEGTKIDLVVSRGENLEEKRRQQREAEKQRKREEEAQRKAQEAQRKAQEEAQRKAEEQRRAEEQQKPDPQPKPDKPEPDKPEPDKPEPDKPEPDKPQPDNPDPSQPTNGSGSGSGQNNSN</sequence>
<feature type="region of interest" description="Disordered" evidence="10">
    <location>
        <begin position="474"/>
        <end position="600"/>
    </location>
</feature>
<feature type="domain" description="Protein kinase" evidence="12">
    <location>
        <begin position="10"/>
        <end position="267"/>
    </location>
</feature>
<evidence type="ECO:0000256" key="10">
    <source>
        <dbReference type="SAM" id="MobiDB-lite"/>
    </source>
</evidence>
<comment type="catalytic activity">
    <reaction evidence="8">
        <text>L-seryl-[protein] + ATP = O-phospho-L-seryl-[protein] + ADP + H(+)</text>
        <dbReference type="Rhea" id="RHEA:17989"/>
        <dbReference type="Rhea" id="RHEA-COMP:9863"/>
        <dbReference type="Rhea" id="RHEA-COMP:11604"/>
        <dbReference type="ChEBI" id="CHEBI:15378"/>
        <dbReference type="ChEBI" id="CHEBI:29999"/>
        <dbReference type="ChEBI" id="CHEBI:30616"/>
        <dbReference type="ChEBI" id="CHEBI:83421"/>
        <dbReference type="ChEBI" id="CHEBI:456216"/>
        <dbReference type="EC" id="2.7.11.1"/>
    </reaction>
</comment>
<evidence type="ECO:0000256" key="7">
    <source>
        <dbReference type="ARBA" id="ARBA00047899"/>
    </source>
</evidence>
<feature type="domain" description="PASTA" evidence="13">
    <location>
        <begin position="359"/>
        <end position="425"/>
    </location>
</feature>
<dbReference type="Pfam" id="PF00069">
    <property type="entry name" value="Pkinase"/>
    <property type="match status" value="1"/>
</dbReference>
<keyword evidence="5 14" id="KW-0418">Kinase</keyword>
<comment type="catalytic activity">
    <reaction evidence="7">
        <text>L-threonyl-[protein] + ATP = O-phospho-L-threonyl-[protein] + ADP + H(+)</text>
        <dbReference type="Rhea" id="RHEA:46608"/>
        <dbReference type="Rhea" id="RHEA-COMP:11060"/>
        <dbReference type="Rhea" id="RHEA-COMP:11605"/>
        <dbReference type="ChEBI" id="CHEBI:15378"/>
        <dbReference type="ChEBI" id="CHEBI:30013"/>
        <dbReference type="ChEBI" id="CHEBI:30616"/>
        <dbReference type="ChEBI" id="CHEBI:61977"/>
        <dbReference type="ChEBI" id="CHEBI:456216"/>
        <dbReference type="EC" id="2.7.11.1"/>
    </reaction>
</comment>
<evidence type="ECO:0000259" key="13">
    <source>
        <dbReference type="PROSITE" id="PS51178"/>
    </source>
</evidence>
<feature type="binding site" evidence="9">
    <location>
        <position position="39"/>
    </location>
    <ligand>
        <name>ATP</name>
        <dbReference type="ChEBI" id="CHEBI:30616"/>
    </ligand>
</feature>
<keyword evidence="11" id="KW-0812">Transmembrane</keyword>
<evidence type="ECO:0000256" key="5">
    <source>
        <dbReference type="ARBA" id="ARBA00022777"/>
    </source>
</evidence>
<dbReference type="InterPro" id="IPR000719">
    <property type="entry name" value="Prot_kinase_dom"/>
</dbReference>
<dbReference type="Proteomes" id="UP001501510">
    <property type="component" value="Unassembled WGS sequence"/>
</dbReference>
<dbReference type="PROSITE" id="PS51178">
    <property type="entry name" value="PASTA"/>
    <property type="match status" value="2"/>
</dbReference>
<evidence type="ECO:0000313" key="14">
    <source>
        <dbReference type="EMBL" id="GAA0734714.1"/>
    </source>
</evidence>
<name>A0ABN1JBA3_9CLOT</name>
<keyword evidence="11" id="KW-0472">Membrane</keyword>
<evidence type="ECO:0000256" key="6">
    <source>
        <dbReference type="ARBA" id="ARBA00022840"/>
    </source>
</evidence>
<keyword evidence="11" id="KW-1133">Transmembrane helix</keyword>
<evidence type="ECO:0000259" key="12">
    <source>
        <dbReference type="PROSITE" id="PS50011"/>
    </source>
</evidence>
<gene>
    <name evidence="14" type="primary">pknB</name>
    <name evidence="14" type="ORF">GCM10008906_07240</name>
</gene>
<keyword evidence="2" id="KW-0723">Serine/threonine-protein kinase</keyword>
<evidence type="ECO:0000256" key="3">
    <source>
        <dbReference type="ARBA" id="ARBA00022679"/>
    </source>
</evidence>
<keyword evidence="15" id="KW-1185">Reference proteome</keyword>
<evidence type="ECO:0000256" key="9">
    <source>
        <dbReference type="PROSITE-ProRule" id="PRU10141"/>
    </source>
</evidence>